<dbReference type="EMBL" id="SGPK01001722">
    <property type="protein sequence ID" value="THG92526.1"/>
    <property type="molecule type" value="Genomic_DNA"/>
</dbReference>
<dbReference type="SUPFAM" id="SSF54928">
    <property type="entry name" value="RNA-binding domain, RBD"/>
    <property type="match status" value="1"/>
</dbReference>
<evidence type="ECO:0000313" key="5">
    <source>
        <dbReference type="Proteomes" id="UP000308199"/>
    </source>
</evidence>
<dbReference type="Gene3D" id="3.30.70.330">
    <property type="match status" value="1"/>
</dbReference>
<feature type="region of interest" description="Disordered" evidence="2">
    <location>
        <begin position="1"/>
        <end position="106"/>
    </location>
</feature>
<dbReference type="GO" id="GO:0003729">
    <property type="term" value="F:mRNA binding"/>
    <property type="evidence" value="ECO:0007669"/>
    <property type="project" value="TreeGrafter"/>
</dbReference>
<dbReference type="CDD" id="cd00590">
    <property type="entry name" value="RRM_SF"/>
    <property type="match status" value="1"/>
</dbReference>
<dbReference type="Proteomes" id="UP000308199">
    <property type="component" value="Unassembled WGS sequence"/>
</dbReference>
<keyword evidence="5" id="KW-1185">Reference proteome</keyword>
<protein>
    <recommendedName>
        <fullName evidence="3">RRM domain-containing protein</fullName>
    </recommendedName>
</protein>
<organism evidence="4 5">
    <name type="scientific">Phellinidium pouzarii</name>
    <dbReference type="NCBI Taxonomy" id="167371"/>
    <lineage>
        <taxon>Eukaryota</taxon>
        <taxon>Fungi</taxon>
        <taxon>Dikarya</taxon>
        <taxon>Basidiomycota</taxon>
        <taxon>Agaricomycotina</taxon>
        <taxon>Agaricomycetes</taxon>
        <taxon>Hymenochaetales</taxon>
        <taxon>Hymenochaetaceae</taxon>
        <taxon>Phellinidium</taxon>
    </lineage>
</organism>
<dbReference type="GO" id="GO:0005829">
    <property type="term" value="C:cytosol"/>
    <property type="evidence" value="ECO:0007669"/>
    <property type="project" value="TreeGrafter"/>
</dbReference>
<dbReference type="InterPro" id="IPR039539">
    <property type="entry name" value="Ras_GTPase_bind_prot"/>
</dbReference>
<dbReference type="InterPro" id="IPR000504">
    <property type="entry name" value="RRM_dom"/>
</dbReference>
<feature type="domain" description="RRM" evidence="3">
    <location>
        <begin position="119"/>
        <end position="204"/>
    </location>
</feature>
<dbReference type="PANTHER" id="PTHR10693:SF20">
    <property type="entry name" value="AT27578P"/>
    <property type="match status" value="1"/>
</dbReference>
<dbReference type="GO" id="GO:1990861">
    <property type="term" value="C:Ubp3-Bre5 deubiquitination complex"/>
    <property type="evidence" value="ECO:0007669"/>
    <property type="project" value="TreeGrafter"/>
</dbReference>
<dbReference type="GO" id="GO:0016579">
    <property type="term" value="P:protein deubiquitination"/>
    <property type="evidence" value="ECO:0007669"/>
    <property type="project" value="TreeGrafter"/>
</dbReference>
<evidence type="ECO:0000259" key="3">
    <source>
        <dbReference type="PROSITE" id="PS50102"/>
    </source>
</evidence>
<accession>A0A4S4K471</accession>
<dbReference type="GO" id="GO:0034517">
    <property type="term" value="P:ribophagy"/>
    <property type="evidence" value="ECO:0007669"/>
    <property type="project" value="TreeGrafter"/>
</dbReference>
<evidence type="ECO:0000313" key="4">
    <source>
        <dbReference type="EMBL" id="THG92526.1"/>
    </source>
</evidence>
<dbReference type="InterPro" id="IPR035979">
    <property type="entry name" value="RBD_domain_sf"/>
</dbReference>
<dbReference type="PANTHER" id="PTHR10693">
    <property type="entry name" value="RAS GTPASE-ACTIVATING PROTEIN-BINDING PROTEIN"/>
    <property type="match status" value="1"/>
</dbReference>
<dbReference type="SMART" id="SM00360">
    <property type="entry name" value="RRM"/>
    <property type="match status" value="1"/>
</dbReference>
<dbReference type="OrthoDB" id="339151at2759"/>
<comment type="caution">
    <text evidence="4">The sequence shown here is derived from an EMBL/GenBank/DDBJ whole genome shotgun (WGS) entry which is preliminary data.</text>
</comment>
<dbReference type="InterPro" id="IPR012677">
    <property type="entry name" value="Nucleotide-bd_a/b_plait_sf"/>
</dbReference>
<dbReference type="PROSITE" id="PS50102">
    <property type="entry name" value="RRM"/>
    <property type="match status" value="1"/>
</dbReference>
<feature type="compositionally biased region" description="Low complexity" evidence="2">
    <location>
        <begin position="1"/>
        <end position="25"/>
    </location>
</feature>
<gene>
    <name evidence="4" type="ORF">EW145_g8688</name>
</gene>
<name>A0A4S4K471_9AGAM</name>
<evidence type="ECO:0000256" key="1">
    <source>
        <dbReference type="PROSITE-ProRule" id="PRU00176"/>
    </source>
</evidence>
<feature type="non-terminal residue" evidence="4">
    <location>
        <position position="1"/>
    </location>
</feature>
<dbReference type="AlphaFoldDB" id="A0A4S4K471"/>
<keyword evidence="1" id="KW-0694">RNA-binding</keyword>
<feature type="non-terminal residue" evidence="4">
    <location>
        <position position="204"/>
    </location>
</feature>
<evidence type="ECO:0000256" key="2">
    <source>
        <dbReference type="SAM" id="MobiDB-lite"/>
    </source>
</evidence>
<sequence length="204" mass="21409">VQQKQPAPASVAASVAPPAPVSTQPTVPPAPKTWANLAATNPKKWGAAVAQESRGMSVEAPSPPPQQQPQAQPRSGTQTPVSASGPGAGRGGHHQNQHQQKGGRESHLVYQQAIAVTTPAVFVKGVVETISEEQLGEELLKFGKVKVIEIVRSRACAFVEYEELESAKRAIVASLSVQQGGDGGIHMDGGQRGPVRIVIETKKE</sequence>
<reference evidence="4 5" key="1">
    <citation type="submission" date="2019-02" db="EMBL/GenBank/DDBJ databases">
        <title>Genome sequencing of the rare red list fungi Phellinidium pouzarii.</title>
        <authorList>
            <person name="Buettner E."/>
            <person name="Kellner H."/>
        </authorList>
    </citation>
    <scope>NUCLEOTIDE SEQUENCE [LARGE SCALE GENOMIC DNA]</scope>
    <source>
        <strain evidence="4 5">DSM 108285</strain>
    </source>
</reference>
<proteinExistence type="predicted"/>
<dbReference type="Pfam" id="PF00076">
    <property type="entry name" value="RRM_1"/>
    <property type="match status" value="1"/>
</dbReference>
<dbReference type="GO" id="GO:1990904">
    <property type="term" value="C:ribonucleoprotein complex"/>
    <property type="evidence" value="ECO:0007669"/>
    <property type="project" value="TreeGrafter"/>
</dbReference>